<name>A0A7V5UFK1_CALAY</name>
<proteinExistence type="predicted"/>
<dbReference type="Proteomes" id="UP000886124">
    <property type="component" value="Unassembled WGS sequence"/>
</dbReference>
<organism evidence="1">
    <name type="scientific">Caldithrix abyssi</name>
    <dbReference type="NCBI Taxonomy" id="187145"/>
    <lineage>
        <taxon>Bacteria</taxon>
        <taxon>Pseudomonadati</taxon>
        <taxon>Calditrichota</taxon>
        <taxon>Calditrichia</taxon>
        <taxon>Calditrichales</taxon>
        <taxon>Calditrichaceae</taxon>
        <taxon>Caldithrix</taxon>
    </lineage>
</organism>
<evidence type="ECO:0000313" key="1">
    <source>
        <dbReference type="EMBL" id="HHJ53398.1"/>
    </source>
</evidence>
<protein>
    <submittedName>
        <fullName evidence="1">Type I-C CRISPR-associated protein Cas8c/Csd1</fullName>
    </submittedName>
</protein>
<dbReference type="EMBL" id="DROD01000599">
    <property type="protein sequence ID" value="HHJ53398.1"/>
    <property type="molecule type" value="Genomic_DNA"/>
</dbReference>
<comment type="caution">
    <text evidence="1">The sequence shown here is derived from an EMBL/GenBank/DDBJ whole genome shotgun (WGS) entry which is preliminary data.</text>
</comment>
<gene>
    <name evidence="1" type="ORF">ENJ89_09410</name>
</gene>
<dbReference type="Pfam" id="PF09709">
    <property type="entry name" value="Cas_Csd1"/>
    <property type="match status" value="1"/>
</dbReference>
<sequence length="112" mass="13090">MILQELTRFYNRLLDNPQVDICEPGFSKENISFKIVLTENGEIFDKDRTIQDLRVTDGKNLRPVKITVPKFDGKRASGIKPYFLWDKTDYIIGMRKNTNTGQEERMPKHNKA</sequence>
<reference evidence="1" key="1">
    <citation type="journal article" date="2020" name="mSystems">
        <title>Genome- and Community-Level Interaction Insights into Carbon Utilization and Element Cycling Functions of Hydrothermarchaeota in Hydrothermal Sediment.</title>
        <authorList>
            <person name="Zhou Z."/>
            <person name="Liu Y."/>
            <person name="Xu W."/>
            <person name="Pan J."/>
            <person name="Luo Z.H."/>
            <person name="Li M."/>
        </authorList>
    </citation>
    <scope>NUCLEOTIDE SEQUENCE [LARGE SCALE GENOMIC DNA]</scope>
    <source>
        <strain evidence="1">HyVt-527</strain>
    </source>
</reference>
<dbReference type="AlphaFoldDB" id="A0A7V5UFK1"/>
<accession>A0A7V5UFK1</accession>
<feature type="non-terminal residue" evidence="1">
    <location>
        <position position="112"/>
    </location>
</feature>
<dbReference type="InterPro" id="IPR010144">
    <property type="entry name" value="CRISPR-assoc_prot_Csd1-typ"/>
</dbReference>